<dbReference type="Gene3D" id="1.20.5.710">
    <property type="entry name" value="Single helix bin"/>
    <property type="match status" value="1"/>
</dbReference>
<gene>
    <name evidence="4 7" type="primary">rplL</name>
    <name evidence="7" type="ORF">GCM10011376_10820</name>
</gene>
<dbReference type="InterPro" id="IPR014719">
    <property type="entry name" value="Ribosomal_bL12_C/ClpS-like"/>
</dbReference>
<evidence type="ECO:0000256" key="1">
    <source>
        <dbReference type="ARBA" id="ARBA00007197"/>
    </source>
</evidence>
<evidence type="ECO:0000313" key="7">
    <source>
        <dbReference type="EMBL" id="GHE16472.1"/>
    </source>
</evidence>
<proteinExistence type="inferred from homology"/>
<dbReference type="PANTHER" id="PTHR45987">
    <property type="entry name" value="39S RIBOSOMAL PROTEIN L12"/>
    <property type="match status" value="1"/>
</dbReference>
<feature type="domain" description="Large ribosomal subunit protein bL12 oligomerization" evidence="6">
    <location>
        <begin position="12"/>
        <end position="58"/>
    </location>
</feature>
<comment type="function">
    <text evidence="4">Forms part of the ribosomal stalk which helps the ribosome interact with GTP-bound translation factors. Is thus essential for accurate translation.</text>
</comment>
<evidence type="ECO:0000256" key="2">
    <source>
        <dbReference type="ARBA" id="ARBA00022980"/>
    </source>
</evidence>
<sequence length="136" mass="14125">MERFAIMAKLSTDELLDAFKEMTLIELSEFVKQFEDTFGVTAAAPVAVAAAPAAGGAAGGDAAAEEKDEFEVVLEAAGDKKINVIKEVRALTSLGLKEAKDLVEAAPKTILEGANKETADKAKEALEAAGATVTVK</sequence>
<dbReference type="PANTHER" id="PTHR45987:SF4">
    <property type="entry name" value="LARGE RIBOSOMAL SUBUNIT PROTEIN BL12M"/>
    <property type="match status" value="1"/>
</dbReference>
<dbReference type="GO" id="GO:0005840">
    <property type="term" value="C:ribosome"/>
    <property type="evidence" value="ECO:0007669"/>
    <property type="project" value="UniProtKB-KW"/>
</dbReference>
<accession>A0ABQ3HJ46</accession>
<dbReference type="InterPro" id="IPR008932">
    <property type="entry name" value="Ribosomal_bL12_oligo"/>
</dbReference>
<dbReference type="InterPro" id="IPR036235">
    <property type="entry name" value="Ribosomal_bL12_oligo_N_sf"/>
</dbReference>
<reference evidence="8" key="1">
    <citation type="journal article" date="2019" name="Int. J. Syst. Evol. Microbiol.">
        <title>The Global Catalogue of Microorganisms (GCM) 10K type strain sequencing project: providing services to taxonomists for standard genome sequencing and annotation.</title>
        <authorList>
            <consortium name="The Broad Institute Genomics Platform"/>
            <consortium name="The Broad Institute Genome Sequencing Center for Infectious Disease"/>
            <person name="Wu L."/>
            <person name="Ma J."/>
        </authorList>
    </citation>
    <scope>NUCLEOTIDE SEQUENCE [LARGE SCALE GENOMIC DNA]</scope>
    <source>
        <strain evidence="8">CGMCC 1.12791</strain>
    </source>
</reference>
<comment type="caution">
    <text evidence="7">The sequence shown here is derived from an EMBL/GenBank/DDBJ whole genome shotgun (WGS) entry which is preliminary data.</text>
</comment>
<dbReference type="InterPro" id="IPR013823">
    <property type="entry name" value="Ribosomal_bL12_C"/>
</dbReference>
<dbReference type="CDD" id="cd00387">
    <property type="entry name" value="Ribosomal_L7_L12"/>
    <property type="match status" value="1"/>
</dbReference>
<evidence type="ECO:0000256" key="4">
    <source>
        <dbReference type="HAMAP-Rule" id="MF_00368"/>
    </source>
</evidence>
<dbReference type="Pfam" id="PF00542">
    <property type="entry name" value="Ribosomal_L12"/>
    <property type="match status" value="1"/>
</dbReference>
<keyword evidence="2 4" id="KW-0689">Ribosomal protein</keyword>
<comment type="similarity">
    <text evidence="1 4">Belongs to the bacterial ribosomal protein bL12 family.</text>
</comment>
<name>A0ABQ3HJ46_9ACTN</name>
<dbReference type="SUPFAM" id="SSF54736">
    <property type="entry name" value="ClpS-like"/>
    <property type="match status" value="1"/>
</dbReference>
<dbReference type="SUPFAM" id="SSF48300">
    <property type="entry name" value="Ribosomal protein L7/12, oligomerisation (N-terminal) domain"/>
    <property type="match status" value="1"/>
</dbReference>
<comment type="subunit">
    <text evidence="4">Homodimer. Part of the ribosomal stalk of the 50S ribosomal subunit. Forms a multimeric L10(L12)X complex, where L10 forms an elongated spine to which 2 to 4 L12 dimers bind in a sequential fashion. Binds GTP-bound translation factors.</text>
</comment>
<dbReference type="Gene3D" id="3.30.1390.10">
    <property type="match status" value="1"/>
</dbReference>
<protein>
    <recommendedName>
        <fullName evidence="4">Large ribosomal subunit protein bL12</fullName>
    </recommendedName>
</protein>
<dbReference type="Pfam" id="PF16320">
    <property type="entry name" value="Ribosomal_L12_N"/>
    <property type="match status" value="1"/>
</dbReference>
<keyword evidence="8" id="KW-1185">Reference proteome</keyword>
<evidence type="ECO:0000256" key="3">
    <source>
        <dbReference type="ARBA" id="ARBA00023274"/>
    </source>
</evidence>
<feature type="domain" description="Large ribosomal subunit protein bL12 C-terminal" evidence="5">
    <location>
        <begin position="70"/>
        <end position="136"/>
    </location>
</feature>
<organism evidence="7 8">
    <name type="scientific">Nocardioides flavus</name>
    <name type="common">ex Wang et al. 2016</name>
    <dbReference type="NCBI Taxonomy" id="2058780"/>
    <lineage>
        <taxon>Bacteria</taxon>
        <taxon>Bacillati</taxon>
        <taxon>Actinomycetota</taxon>
        <taxon>Actinomycetes</taxon>
        <taxon>Propionibacteriales</taxon>
        <taxon>Nocardioidaceae</taxon>
        <taxon>Nocardioides</taxon>
    </lineage>
</organism>
<dbReference type="EMBL" id="BNAD01000002">
    <property type="protein sequence ID" value="GHE16472.1"/>
    <property type="molecule type" value="Genomic_DNA"/>
</dbReference>
<dbReference type="HAMAP" id="MF_00368">
    <property type="entry name" value="Ribosomal_bL12"/>
    <property type="match status" value="1"/>
</dbReference>
<dbReference type="InterPro" id="IPR000206">
    <property type="entry name" value="Ribosomal_bL12"/>
</dbReference>
<evidence type="ECO:0000313" key="8">
    <source>
        <dbReference type="Proteomes" id="UP000597341"/>
    </source>
</evidence>
<evidence type="ECO:0000259" key="5">
    <source>
        <dbReference type="Pfam" id="PF00542"/>
    </source>
</evidence>
<keyword evidence="3 4" id="KW-0687">Ribonucleoprotein</keyword>
<dbReference type="NCBIfam" id="TIGR00855">
    <property type="entry name" value="L12"/>
    <property type="match status" value="1"/>
</dbReference>
<evidence type="ECO:0000259" key="6">
    <source>
        <dbReference type="Pfam" id="PF16320"/>
    </source>
</evidence>
<dbReference type="Proteomes" id="UP000597341">
    <property type="component" value="Unassembled WGS sequence"/>
</dbReference>